<evidence type="ECO:0000256" key="1">
    <source>
        <dbReference type="ARBA" id="ARBA00022490"/>
    </source>
</evidence>
<dbReference type="NCBIfam" id="TIGR01510">
    <property type="entry name" value="coaD_prev_kdtB"/>
    <property type="match status" value="1"/>
</dbReference>
<feature type="binding site" evidence="9">
    <location>
        <position position="91"/>
    </location>
    <ligand>
        <name>substrate</name>
    </ligand>
</feature>
<name>A0A7D7NBQ7_9NEIS</name>
<dbReference type="EC" id="2.7.7.3" evidence="9"/>
<keyword evidence="6 9" id="KW-0460">Magnesium</keyword>
<evidence type="ECO:0000256" key="3">
    <source>
        <dbReference type="ARBA" id="ARBA00022695"/>
    </source>
</evidence>
<keyword evidence="7 9" id="KW-0173">Coenzyme A biosynthesis</keyword>
<dbReference type="GO" id="GO:0015937">
    <property type="term" value="P:coenzyme A biosynthetic process"/>
    <property type="evidence" value="ECO:0007669"/>
    <property type="project" value="UniProtKB-UniRule"/>
</dbReference>
<evidence type="ECO:0000256" key="7">
    <source>
        <dbReference type="ARBA" id="ARBA00022993"/>
    </source>
</evidence>
<feature type="binding site" evidence="9">
    <location>
        <position position="12"/>
    </location>
    <ligand>
        <name>substrate</name>
    </ligand>
</feature>
<comment type="subcellular location">
    <subcellularLocation>
        <location evidence="9">Cytoplasm</location>
    </subcellularLocation>
</comment>
<comment type="similarity">
    <text evidence="9">Belongs to the bacterial CoaD family.</text>
</comment>
<evidence type="ECO:0000313" key="12">
    <source>
        <dbReference type="Proteomes" id="UP000514752"/>
    </source>
</evidence>
<evidence type="ECO:0000256" key="8">
    <source>
        <dbReference type="ARBA" id="ARBA00029346"/>
    </source>
</evidence>
<comment type="pathway">
    <text evidence="9">Cofactor biosynthesis; coenzyme A biosynthesis; CoA from (R)-pantothenate: step 4/5.</text>
</comment>
<protein>
    <recommendedName>
        <fullName evidence="9">Phosphopantetheine adenylyltransferase</fullName>
        <ecNumber evidence="9">2.7.7.3</ecNumber>
    </recommendedName>
    <alternativeName>
        <fullName evidence="9">Dephospho-CoA pyrophosphorylase</fullName>
    </alternativeName>
    <alternativeName>
        <fullName evidence="9">Pantetheine-phosphate adenylyltransferase</fullName>
        <shortName evidence="9">PPAT</shortName>
    </alternativeName>
</protein>
<sequence>MNAPRRAVYAGSFDPPTNGHLWMIRRAQAMFDELVVAIGNNPDKKSTYTLEERQAMLAEITTEFPNVRIAHFSNRFLVDFADSIGAKFVVRGIRTASDYEYERSMRYINADLQPDITTVILMPPREFAEVSSTMVKGMVGPHNWQKTIRRYVPDAVYRKIMADQGEQPVVP</sequence>
<dbReference type="SUPFAM" id="SSF52374">
    <property type="entry name" value="Nucleotidylyl transferase"/>
    <property type="match status" value="1"/>
</dbReference>
<proteinExistence type="inferred from homology"/>
<comment type="function">
    <text evidence="9">Reversibly transfers an adenylyl group from ATP to 4'-phosphopantetheine, yielding dephospho-CoA (dPCoA) and pyrophosphate.</text>
</comment>
<evidence type="ECO:0000256" key="4">
    <source>
        <dbReference type="ARBA" id="ARBA00022741"/>
    </source>
</evidence>
<evidence type="ECO:0000259" key="10">
    <source>
        <dbReference type="Pfam" id="PF01467"/>
    </source>
</evidence>
<dbReference type="NCBIfam" id="TIGR00125">
    <property type="entry name" value="cyt_tran_rel"/>
    <property type="match status" value="1"/>
</dbReference>
<dbReference type="RefSeq" id="WP_009120075.1">
    <property type="nucleotide sequence ID" value="NZ_CP059567.1"/>
</dbReference>
<feature type="binding site" evidence="9">
    <location>
        <position position="20"/>
    </location>
    <ligand>
        <name>ATP</name>
        <dbReference type="ChEBI" id="CHEBI:30616"/>
    </ligand>
</feature>
<feature type="binding site" evidence="9">
    <location>
        <begin position="12"/>
        <end position="13"/>
    </location>
    <ligand>
        <name>ATP</name>
        <dbReference type="ChEBI" id="CHEBI:30616"/>
    </ligand>
</feature>
<gene>
    <name evidence="9 11" type="primary">coaD</name>
    <name evidence="11" type="ORF">H3L94_11315</name>
</gene>
<feature type="binding site" evidence="9">
    <location>
        <begin position="127"/>
        <end position="133"/>
    </location>
    <ligand>
        <name>ATP</name>
        <dbReference type="ChEBI" id="CHEBI:30616"/>
    </ligand>
</feature>
<evidence type="ECO:0000313" key="11">
    <source>
        <dbReference type="EMBL" id="QMT40398.1"/>
    </source>
</evidence>
<dbReference type="GO" id="GO:0004595">
    <property type="term" value="F:pantetheine-phosphate adenylyltransferase activity"/>
    <property type="evidence" value="ECO:0007669"/>
    <property type="project" value="UniProtKB-UniRule"/>
</dbReference>
<dbReference type="Pfam" id="PF01467">
    <property type="entry name" value="CTP_transf_like"/>
    <property type="match status" value="1"/>
</dbReference>
<evidence type="ECO:0000256" key="5">
    <source>
        <dbReference type="ARBA" id="ARBA00022840"/>
    </source>
</evidence>
<dbReference type="InterPro" id="IPR004821">
    <property type="entry name" value="Cyt_trans-like"/>
</dbReference>
<keyword evidence="2 9" id="KW-0808">Transferase</keyword>
<feature type="binding site" evidence="9">
    <location>
        <position position="44"/>
    </location>
    <ligand>
        <name>substrate</name>
    </ligand>
</feature>
<feature type="binding site" evidence="9">
    <location>
        <begin position="92"/>
        <end position="94"/>
    </location>
    <ligand>
        <name>ATP</name>
        <dbReference type="ChEBI" id="CHEBI:30616"/>
    </ligand>
</feature>
<organism evidence="11 12">
    <name type="scientific">Neisseria shayeganii</name>
    <dbReference type="NCBI Taxonomy" id="607712"/>
    <lineage>
        <taxon>Bacteria</taxon>
        <taxon>Pseudomonadati</taxon>
        <taxon>Pseudomonadota</taxon>
        <taxon>Betaproteobacteria</taxon>
        <taxon>Neisseriales</taxon>
        <taxon>Neisseriaceae</taxon>
        <taxon>Neisseria</taxon>
    </lineage>
</organism>
<keyword evidence="5 9" id="KW-0067">ATP-binding</keyword>
<dbReference type="PANTHER" id="PTHR21342">
    <property type="entry name" value="PHOSPHOPANTETHEINE ADENYLYLTRANSFERASE"/>
    <property type="match status" value="1"/>
</dbReference>
<feature type="domain" description="Cytidyltransferase-like" evidence="10">
    <location>
        <begin position="8"/>
        <end position="136"/>
    </location>
</feature>
<dbReference type="EMBL" id="CP059567">
    <property type="protein sequence ID" value="QMT40398.1"/>
    <property type="molecule type" value="Genomic_DNA"/>
</dbReference>
<feature type="binding site" evidence="9">
    <location>
        <position position="77"/>
    </location>
    <ligand>
        <name>substrate</name>
    </ligand>
</feature>
<dbReference type="PANTHER" id="PTHR21342:SF1">
    <property type="entry name" value="PHOSPHOPANTETHEINE ADENYLYLTRANSFERASE"/>
    <property type="match status" value="1"/>
</dbReference>
<accession>A0A7D7NBQ7</accession>
<evidence type="ECO:0000256" key="2">
    <source>
        <dbReference type="ARBA" id="ARBA00022679"/>
    </source>
</evidence>
<keyword evidence="3 9" id="KW-0548">Nucleotidyltransferase</keyword>
<dbReference type="InterPro" id="IPR014729">
    <property type="entry name" value="Rossmann-like_a/b/a_fold"/>
</dbReference>
<comment type="catalytic activity">
    <reaction evidence="8 9">
        <text>(R)-4'-phosphopantetheine + ATP + H(+) = 3'-dephospho-CoA + diphosphate</text>
        <dbReference type="Rhea" id="RHEA:19801"/>
        <dbReference type="ChEBI" id="CHEBI:15378"/>
        <dbReference type="ChEBI" id="CHEBI:30616"/>
        <dbReference type="ChEBI" id="CHEBI:33019"/>
        <dbReference type="ChEBI" id="CHEBI:57328"/>
        <dbReference type="ChEBI" id="CHEBI:61723"/>
        <dbReference type="EC" id="2.7.7.3"/>
    </reaction>
</comment>
<dbReference type="PRINTS" id="PR01020">
    <property type="entry name" value="LPSBIOSNTHSS"/>
</dbReference>
<evidence type="ECO:0000256" key="6">
    <source>
        <dbReference type="ARBA" id="ARBA00022842"/>
    </source>
</evidence>
<keyword evidence="1 9" id="KW-0963">Cytoplasm</keyword>
<dbReference type="AlphaFoldDB" id="A0A7D7NBQ7"/>
<dbReference type="UniPathway" id="UPA00241">
    <property type="reaction ID" value="UER00355"/>
</dbReference>
<dbReference type="GO" id="GO:0005737">
    <property type="term" value="C:cytoplasm"/>
    <property type="evidence" value="ECO:0007669"/>
    <property type="project" value="UniProtKB-SubCell"/>
</dbReference>
<comment type="cofactor">
    <cofactor evidence="9">
        <name>Mg(2+)</name>
        <dbReference type="ChEBI" id="CHEBI:18420"/>
    </cofactor>
</comment>
<dbReference type="Proteomes" id="UP000514752">
    <property type="component" value="Chromosome"/>
</dbReference>
<reference evidence="11 12" key="1">
    <citation type="submission" date="2020-07" db="EMBL/GenBank/DDBJ databases">
        <title>Genomic diversity of species in the Neisseriaceae family.</title>
        <authorList>
            <person name="Vincent A.T."/>
            <person name="Bernet E."/>
            <person name="Veyrier F.J."/>
        </authorList>
    </citation>
    <scope>NUCLEOTIDE SEQUENCE [LARGE SCALE GENOMIC DNA]</scope>
    <source>
        <strain evidence="11 12">DSM 22244</strain>
    </source>
</reference>
<dbReference type="InterPro" id="IPR001980">
    <property type="entry name" value="PPAT"/>
</dbReference>
<dbReference type="KEGG" id="nsg:H3L94_11315"/>
<dbReference type="GO" id="GO:0005524">
    <property type="term" value="F:ATP binding"/>
    <property type="evidence" value="ECO:0007669"/>
    <property type="project" value="UniProtKB-KW"/>
</dbReference>
<feature type="binding site" evidence="9">
    <location>
        <position position="102"/>
    </location>
    <ligand>
        <name>ATP</name>
        <dbReference type="ChEBI" id="CHEBI:30616"/>
    </ligand>
</feature>
<evidence type="ECO:0000256" key="9">
    <source>
        <dbReference type="HAMAP-Rule" id="MF_00151"/>
    </source>
</evidence>
<dbReference type="Gene3D" id="3.40.50.620">
    <property type="entry name" value="HUPs"/>
    <property type="match status" value="1"/>
</dbReference>
<comment type="subunit">
    <text evidence="9">Homohexamer.</text>
</comment>
<keyword evidence="4 9" id="KW-0547">Nucleotide-binding</keyword>
<feature type="site" description="Transition state stabilizer" evidence="9">
    <location>
        <position position="20"/>
    </location>
</feature>
<dbReference type="HAMAP" id="MF_00151">
    <property type="entry name" value="PPAT_bact"/>
    <property type="match status" value="1"/>
</dbReference>